<organism evidence="2 3">
    <name type="scientific">Phytophthora aleatoria</name>
    <dbReference type="NCBI Taxonomy" id="2496075"/>
    <lineage>
        <taxon>Eukaryota</taxon>
        <taxon>Sar</taxon>
        <taxon>Stramenopiles</taxon>
        <taxon>Oomycota</taxon>
        <taxon>Peronosporomycetes</taxon>
        <taxon>Peronosporales</taxon>
        <taxon>Peronosporaceae</taxon>
        <taxon>Phytophthora</taxon>
    </lineage>
</organism>
<dbReference type="AlphaFoldDB" id="A0A8J5M241"/>
<dbReference type="EMBL" id="JAENGY010002009">
    <property type="protein sequence ID" value="KAG6945825.1"/>
    <property type="molecule type" value="Genomic_DNA"/>
</dbReference>
<name>A0A8J5M241_9STRA</name>
<evidence type="ECO:0000256" key="1">
    <source>
        <dbReference type="SAM" id="Phobius"/>
    </source>
</evidence>
<comment type="caution">
    <text evidence="2">The sequence shown here is derived from an EMBL/GenBank/DDBJ whole genome shotgun (WGS) entry which is preliminary data.</text>
</comment>
<protein>
    <submittedName>
        <fullName evidence="2">Uncharacterized protein</fullName>
    </submittedName>
</protein>
<reference evidence="2" key="1">
    <citation type="submission" date="2021-01" db="EMBL/GenBank/DDBJ databases">
        <title>Phytophthora aleatoria, a newly-described species from Pinus radiata is distinct from Phytophthora cactorum isolates based on comparative genomics.</title>
        <authorList>
            <person name="Mcdougal R."/>
            <person name="Panda P."/>
            <person name="Williams N."/>
            <person name="Studholme D.J."/>
        </authorList>
    </citation>
    <scope>NUCLEOTIDE SEQUENCE</scope>
    <source>
        <strain evidence="2">NZFS 4037</strain>
    </source>
</reference>
<dbReference type="Proteomes" id="UP000709295">
    <property type="component" value="Unassembled WGS sequence"/>
</dbReference>
<sequence>MKINEGKRDLKFSGFGLLALKLMTKAPSCKGLSWGTMLFGWSYFVFMWNLMSRSESISSITLQHMEWTEDCHSIE</sequence>
<evidence type="ECO:0000313" key="3">
    <source>
        <dbReference type="Proteomes" id="UP000709295"/>
    </source>
</evidence>
<keyword evidence="3" id="KW-1185">Reference proteome</keyword>
<keyword evidence="1" id="KW-0472">Membrane</keyword>
<keyword evidence="1" id="KW-1133">Transmembrane helix</keyword>
<accession>A0A8J5M241</accession>
<keyword evidence="1" id="KW-0812">Transmembrane</keyword>
<proteinExistence type="predicted"/>
<feature type="transmembrane region" description="Helical" evidence="1">
    <location>
        <begin position="31"/>
        <end position="50"/>
    </location>
</feature>
<evidence type="ECO:0000313" key="2">
    <source>
        <dbReference type="EMBL" id="KAG6945825.1"/>
    </source>
</evidence>
<gene>
    <name evidence="2" type="ORF">JG688_00016358</name>
</gene>